<gene>
    <name evidence="1" type="ORF">Prum_074400</name>
</gene>
<dbReference type="AlphaFoldDB" id="A0A6V8LFZ9"/>
<evidence type="ECO:0000313" key="2">
    <source>
        <dbReference type="Proteomes" id="UP000482960"/>
    </source>
</evidence>
<dbReference type="Proteomes" id="UP000482960">
    <property type="component" value="Unassembled WGS sequence"/>
</dbReference>
<keyword evidence="2" id="KW-1185">Reference proteome</keyword>
<evidence type="ECO:0000313" key="1">
    <source>
        <dbReference type="EMBL" id="GFJ93798.1"/>
    </source>
</evidence>
<proteinExistence type="predicted"/>
<dbReference type="Gene3D" id="2.160.20.20">
    <property type="match status" value="1"/>
</dbReference>
<name>A0A6V8LFZ9_9ACTN</name>
<comment type="caution">
    <text evidence="1">The sequence shown here is derived from an EMBL/GenBank/DDBJ whole genome shotgun (WGS) entry which is preliminary data.</text>
</comment>
<reference evidence="1 2" key="2">
    <citation type="submission" date="2020-03" db="EMBL/GenBank/DDBJ databases">
        <authorList>
            <person name="Ichikawa N."/>
            <person name="Kimura A."/>
            <person name="Kitahashi Y."/>
            <person name="Uohara A."/>
        </authorList>
    </citation>
    <scope>NUCLEOTIDE SEQUENCE [LARGE SCALE GENOMIC DNA]</scope>
    <source>
        <strain evidence="1 2">NBRC 108638</strain>
    </source>
</reference>
<accession>A0A6V8LFZ9</accession>
<organism evidence="1 2">
    <name type="scientific">Phytohabitans rumicis</name>
    <dbReference type="NCBI Taxonomy" id="1076125"/>
    <lineage>
        <taxon>Bacteria</taxon>
        <taxon>Bacillati</taxon>
        <taxon>Actinomycetota</taxon>
        <taxon>Actinomycetes</taxon>
        <taxon>Micromonosporales</taxon>
        <taxon>Micromonosporaceae</taxon>
    </lineage>
</organism>
<reference evidence="1 2" key="1">
    <citation type="submission" date="2020-03" db="EMBL/GenBank/DDBJ databases">
        <title>Whole genome shotgun sequence of Phytohabitans rumicis NBRC 108638.</title>
        <authorList>
            <person name="Komaki H."/>
            <person name="Tamura T."/>
        </authorList>
    </citation>
    <scope>NUCLEOTIDE SEQUENCE [LARGE SCALE GENOMIC DNA]</scope>
    <source>
        <strain evidence="1 2">NBRC 108638</strain>
    </source>
</reference>
<sequence>MTNREESGIQALLTREFSFRARPRALLMLAAGLTAPAVFGSAGPASAAPARSSLTVEPGETYLVSQTTAVDKLVIGAGGRLAAPSGYSLTLTVNGIEVGSTLESLYVNSGAYAYIGAGTYCGEVVITVAASNIITYQDRQWPFRQALYVDANGIDAQRSVLAAVKGGALSAAAASGISITSRSEAFNGVYVAGGRYTLTAPKVRMVGNGRNDFIGYGSAIVATGGSTLVVDGADIDNEGVVRDGLIADAGATMVLKNSTIRVKDGVLPTEYMDTSDQAFMMSCPWGLGMYGTVRAVNLLGANTRATFLNSTITNENWALLSVDSGESIKLVAVNCTLKHTGTSGYGTYAIGYPTEHLLGNTMKVATYATILRGATIVHYGDSSPEAVRALNDSLGLGLSAADIASVRPRTSVVKSDKFGFLWHAAGPLLIDGGTRITTEQTMFLSKAAPSSLIVDGSGGVDLKARNGVLFQLMDNDNPGRVNVTGYPWSNAYILSYVQPTAPAVKSVTFDPTAVYAADAKAAFSHITLEGDFYNAILGGGVGGLQGKNLVLNFTGATVRGVISATLAMHNESPITFDNHDQIGVVTNTAQPVVNNGVIVTLAAGSTWRVTGTSYLSRLTIDADSRVIGDDGRVPSMTVDGVATPITPGTEYRGAITLML</sequence>
<protein>
    <submittedName>
        <fullName evidence="1">Uncharacterized protein</fullName>
    </submittedName>
</protein>
<dbReference type="RefSeq" id="WP_218577487.1">
    <property type="nucleotide sequence ID" value="NZ_BAABJB010000001.1"/>
</dbReference>
<dbReference type="InterPro" id="IPR012332">
    <property type="entry name" value="Autotransporter_pectin_lyase_C"/>
</dbReference>
<dbReference type="EMBL" id="BLPG01000001">
    <property type="protein sequence ID" value="GFJ93798.1"/>
    <property type="molecule type" value="Genomic_DNA"/>
</dbReference>